<dbReference type="InterPro" id="IPR029058">
    <property type="entry name" value="AB_hydrolase_fold"/>
</dbReference>
<dbReference type="Gene3D" id="3.40.50.1820">
    <property type="entry name" value="alpha/beta hydrolase"/>
    <property type="match status" value="1"/>
</dbReference>
<sequence length="128" mass="13951">MLYGFSLGSGVAVELASRVLVGALILEAPYTSLPDVARAAYRVVPPTFMKNRFASKEKITGVKIPTLFIHAQDDHTVPYSQGETLHKLSPAPKKLVTITGGHVALFNLPVETVYDEVAAFLRAHVKDY</sequence>
<reference evidence="1" key="1">
    <citation type="submission" date="2020-02" db="EMBL/GenBank/DDBJ databases">
        <authorList>
            <person name="Meier V. D."/>
        </authorList>
    </citation>
    <scope>NUCLEOTIDE SEQUENCE</scope>
    <source>
        <strain evidence="1">AVDCRST_MAG93</strain>
    </source>
</reference>
<dbReference type="PANTHER" id="PTHR12277">
    <property type="entry name" value="ALPHA/BETA HYDROLASE DOMAIN-CONTAINING PROTEIN"/>
    <property type="match status" value="1"/>
</dbReference>
<name>A0A6J4LHA2_9CHLR</name>
<gene>
    <name evidence="1" type="ORF">AVDCRST_MAG93-6245</name>
</gene>
<organism evidence="1">
    <name type="scientific">uncultured Chloroflexia bacterium</name>
    <dbReference type="NCBI Taxonomy" id="1672391"/>
    <lineage>
        <taxon>Bacteria</taxon>
        <taxon>Bacillati</taxon>
        <taxon>Chloroflexota</taxon>
        <taxon>Chloroflexia</taxon>
        <taxon>environmental samples</taxon>
    </lineage>
</organism>
<dbReference type="SUPFAM" id="SSF53474">
    <property type="entry name" value="alpha/beta-Hydrolases"/>
    <property type="match status" value="1"/>
</dbReference>
<dbReference type="PANTHER" id="PTHR12277:SF81">
    <property type="entry name" value="PROTEIN ABHD13"/>
    <property type="match status" value="1"/>
</dbReference>
<accession>A0A6J4LHA2</accession>
<proteinExistence type="predicted"/>
<evidence type="ECO:0000313" key="1">
    <source>
        <dbReference type="EMBL" id="CAA9332245.1"/>
    </source>
</evidence>
<protein>
    <submittedName>
        <fullName evidence="1">Uncharacterized protein</fullName>
    </submittedName>
</protein>
<dbReference type="EMBL" id="CADCTR010002102">
    <property type="protein sequence ID" value="CAA9332245.1"/>
    <property type="molecule type" value="Genomic_DNA"/>
</dbReference>
<dbReference type="AlphaFoldDB" id="A0A6J4LHA2"/>